<dbReference type="eggNOG" id="COG0128">
    <property type="taxonomic scope" value="Bacteria"/>
</dbReference>
<dbReference type="EMBL" id="AEUZ02000001">
    <property type="protein sequence ID" value="EHJ56516.1"/>
    <property type="molecule type" value="Genomic_DNA"/>
</dbReference>
<dbReference type="GO" id="GO:0005737">
    <property type="term" value="C:cytoplasm"/>
    <property type="evidence" value="ECO:0007669"/>
    <property type="project" value="UniProtKB-SubCell"/>
</dbReference>
<evidence type="ECO:0000256" key="4">
    <source>
        <dbReference type="ARBA" id="ARBA00022490"/>
    </source>
</evidence>
<dbReference type="PROSITE" id="PS00885">
    <property type="entry name" value="EPSP_SYNTHASE_2"/>
    <property type="match status" value="1"/>
</dbReference>
<feature type="binding site" evidence="9">
    <location>
        <position position="168"/>
    </location>
    <ligand>
        <name>3-phosphoshikimate</name>
        <dbReference type="ChEBI" id="CHEBI:145989"/>
    </ligand>
</feature>
<keyword evidence="4 9" id="KW-0963">Cytoplasm</keyword>
<dbReference type="PIRSF" id="PIRSF000505">
    <property type="entry name" value="EPSPS"/>
    <property type="match status" value="1"/>
</dbReference>
<evidence type="ECO:0000256" key="2">
    <source>
        <dbReference type="ARBA" id="ARBA00004811"/>
    </source>
</evidence>
<dbReference type="Gene3D" id="3.65.10.10">
    <property type="entry name" value="Enolpyruvate transferase domain"/>
    <property type="match status" value="2"/>
</dbReference>
<comment type="catalytic activity">
    <reaction evidence="8">
        <text>3-phosphoshikimate + phosphoenolpyruvate = 5-O-(1-carboxyvinyl)-3-phosphoshikimate + phosphate</text>
        <dbReference type="Rhea" id="RHEA:21256"/>
        <dbReference type="ChEBI" id="CHEBI:43474"/>
        <dbReference type="ChEBI" id="CHEBI:57701"/>
        <dbReference type="ChEBI" id="CHEBI:58702"/>
        <dbReference type="ChEBI" id="CHEBI:145989"/>
        <dbReference type="EC" id="2.5.1.19"/>
    </reaction>
    <physiologicalReaction direction="left-to-right" evidence="8">
        <dbReference type="Rhea" id="RHEA:21257"/>
    </physiologicalReaction>
</comment>
<keyword evidence="7 9" id="KW-0057">Aromatic amino acid biosynthesis</keyword>
<dbReference type="FunFam" id="3.65.10.10:FF:000006">
    <property type="entry name" value="3-phosphoshikimate 1-carboxyvinyltransferase"/>
    <property type="match status" value="1"/>
</dbReference>
<dbReference type="HAMAP" id="MF_00210">
    <property type="entry name" value="EPSP_synth"/>
    <property type="match status" value="1"/>
</dbReference>
<dbReference type="Proteomes" id="UP000005388">
    <property type="component" value="Unassembled WGS sequence"/>
</dbReference>
<dbReference type="PROSITE" id="PS00104">
    <property type="entry name" value="EPSP_SYNTHASE_1"/>
    <property type="match status" value="1"/>
</dbReference>
<comment type="caution">
    <text evidence="11">The sequence shown here is derived from an EMBL/GenBank/DDBJ whole genome shotgun (WGS) entry which is preliminary data.</text>
</comment>
<comment type="subunit">
    <text evidence="9">Monomer.</text>
</comment>
<evidence type="ECO:0000256" key="7">
    <source>
        <dbReference type="ARBA" id="ARBA00023141"/>
    </source>
</evidence>
<feature type="binding site" evidence="9">
    <location>
        <position position="342"/>
    </location>
    <ligand>
        <name>phosphoenolpyruvate</name>
        <dbReference type="ChEBI" id="CHEBI:58702"/>
    </ligand>
</feature>
<dbReference type="UniPathway" id="UPA00053">
    <property type="reaction ID" value="UER00089"/>
</dbReference>
<feature type="binding site" evidence="9">
    <location>
        <position position="338"/>
    </location>
    <ligand>
        <name>3-phosphoshikimate</name>
        <dbReference type="ChEBI" id="CHEBI:145989"/>
    </ligand>
</feature>
<evidence type="ECO:0000256" key="5">
    <source>
        <dbReference type="ARBA" id="ARBA00022605"/>
    </source>
</evidence>
<dbReference type="PANTHER" id="PTHR21090:SF5">
    <property type="entry name" value="PENTAFUNCTIONAL AROM POLYPEPTIDE"/>
    <property type="match status" value="1"/>
</dbReference>
<feature type="binding site" evidence="9">
    <location>
        <position position="166"/>
    </location>
    <ligand>
        <name>3-phosphoshikimate</name>
        <dbReference type="ChEBI" id="CHEBI:145989"/>
    </ligand>
</feature>
<evidence type="ECO:0000256" key="8">
    <source>
        <dbReference type="ARBA" id="ARBA00044633"/>
    </source>
</evidence>
<comment type="pathway">
    <text evidence="2 9">Metabolic intermediate biosynthesis; chorismate biosynthesis; chorismate from D-erythrose 4-phosphate and phosphoenolpyruvate: step 6/7.</text>
</comment>
<dbReference type="AlphaFoldDB" id="G5KDP2"/>
<dbReference type="SUPFAM" id="SSF55205">
    <property type="entry name" value="EPT/RTPC-like"/>
    <property type="match status" value="1"/>
</dbReference>
<feature type="binding site" evidence="9">
    <location>
        <position position="21"/>
    </location>
    <ligand>
        <name>3-phosphoshikimate</name>
        <dbReference type="ChEBI" id="CHEBI:145989"/>
    </ligand>
</feature>
<sequence>MQLKNHVKAIKGEILVPGDKSVSHRAIMFASIAEGTSTIKGLLKSEDVLATIKAFLEMGIKIEEKDNVFIIEGKGFSGLSQAHKPLDLGNSGTSMRLLSGILATCPFKTVLTGDDSLSNRPMDRIVKPLRQMGLDIAGQGEKHYPPLVINGNTVLRPIHYQLPVASAQVKSALLFAALNTEGNSEIIEKQLTRSHTEEMIKQFGGKLTQKELQITISGIQKLKGSHVNVPGDISSAAFWMVAGLIVDNAHLRLKHVGINPTRTGIIDVIQKMNGKISISKSNNDNTADIVVESSDLVGTMIEGDIIPRLIDELPIIALLATQAKGQTIIRDAQELKVKESNRIALVTEILSSMGANIKATEDGMIINGKTNLHATTVDCKGDHRIGMMTVIASLIVDDGNIELVGHETIATSYPQFFEDLRSIIGE</sequence>
<gene>
    <name evidence="9 11" type="primary">aroA</name>
    <name evidence="11" type="ORF">STRUR_0686</name>
</gene>
<name>G5KDP2_9STRE</name>
<dbReference type="NCBIfam" id="TIGR01356">
    <property type="entry name" value="aroA"/>
    <property type="match status" value="1"/>
</dbReference>
<dbReference type="PANTHER" id="PTHR21090">
    <property type="entry name" value="AROM/DEHYDROQUINATE SYNTHASE"/>
    <property type="match status" value="1"/>
</dbReference>
<feature type="binding site" evidence="9">
    <location>
        <position position="20"/>
    </location>
    <ligand>
        <name>3-phosphoshikimate</name>
        <dbReference type="ChEBI" id="CHEBI:145989"/>
    </ligand>
</feature>
<dbReference type="GO" id="GO:0008652">
    <property type="term" value="P:amino acid biosynthetic process"/>
    <property type="evidence" value="ECO:0007669"/>
    <property type="project" value="UniProtKB-KW"/>
</dbReference>
<dbReference type="InterPro" id="IPR001986">
    <property type="entry name" value="Enolpyruvate_Tfrase_dom"/>
</dbReference>
<feature type="binding site" evidence="9">
    <location>
        <position position="384"/>
    </location>
    <ligand>
        <name>phosphoenolpyruvate</name>
        <dbReference type="ChEBI" id="CHEBI:58702"/>
    </ligand>
</feature>
<evidence type="ECO:0000259" key="10">
    <source>
        <dbReference type="Pfam" id="PF00275"/>
    </source>
</evidence>
<dbReference type="FunFam" id="3.65.10.10:FF:000005">
    <property type="entry name" value="3-phosphoshikimate 1-carboxyvinyltransferase"/>
    <property type="match status" value="1"/>
</dbReference>
<feature type="binding site" evidence="9">
    <location>
        <position position="168"/>
    </location>
    <ligand>
        <name>phosphoenolpyruvate</name>
        <dbReference type="ChEBI" id="CHEBI:58702"/>
    </ligand>
</feature>
<proteinExistence type="inferred from homology"/>
<dbReference type="EC" id="2.5.1.19" evidence="9"/>
<dbReference type="GO" id="GO:0003866">
    <property type="term" value="F:3-phosphoshikimate 1-carboxyvinyltransferase activity"/>
    <property type="evidence" value="ECO:0007669"/>
    <property type="project" value="UniProtKB-UniRule"/>
</dbReference>
<feature type="active site" description="Proton acceptor" evidence="9">
    <location>
        <position position="311"/>
    </location>
</feature>
<feature type="binding site" evidence="9">
    <location>
        <position position="20"/>
    </location>
    <ligand>
        <name>phosphoenolpyruvate</name>
        <dbReference type="ChEBI" id="CHEBI:58702"/>
    </ligand>
</feature>
<feature type="domain" description="Enolpyruvate transferase" evidence="10">
    <location>
        <begin position="7"/>
        <end position="420"/>
    </location>
</feature>
<comment type="subcellular location">
    <subcellularLocation>
        <location evidence="9">Cytoplasm</location>
    </subcellularLocation>
</comment>
<comment type="caution">
    <text evidence="9">Lacks conserved residue(s) required for the propagation of feature annotation.</text>
</comment>
<accession>G5KDP2</accession>
<dbReference type="STRING" id="764291.STRUR_0686"/>
<dbReference type="InterPro" id="IPR006264">
    <property type="entry name" value="EPSP_synthase"/>
</dbReference>
<evidence type="ECO:0000256" key="9">
    <source>
        <dbReference type="HAMAP-Rule" id="MF_00210"/>
    </source>
</evidence>
<dbReference type="GO" id="GO:0009423">
    <property type="term" value="P:chorismate biosynthetic process"/>
    <property type="evidence" value="ECO:0007669"/>
    <property type="project" value="UniProtKB-UniRule"/>
</dbReference>
<dbReference type="CDD" id="cd01556">
    <property type="entry name" value="EPSP_synthase"/>
    <property type="match status" value="1"/>
</dbReference>
<evidence type="ECO:0000256" key="6">
    <source>
        <dbReference type="ARBA" id="ARBA00022679"/>
    </source>
</evidence>
<reference evidence="11 12" key="1">
    <citation type="journal article" date="2014" name="Int. J. Syst. Evol. Microbiol.">
        <title>Phylogenomics and the dynamic genome evolution of the genus Streptococcus.</title>
        <authorList>
            <consortium name="The Broad Institute Genome Sequencing Platform"/>
            <person name="Richards V.P."/>
            <person name="Palmer S.R."/>
            <person name="Pavinski Bitar P.D."/>
            <person name="Qin X."/>
            <person name="Weinstock G.M."/>
            <person name="Highlander S.K."/>
            <person name="Town C.D."/>
            <person name="Burne R.A."/>
            <person name="Stanhope M.J."/>
        </authorList>
    </citation>
    <scope>NUCLEOTIDE SEQUENCE [LARGE SCALE GENOMIC DNA]</scope>
    <source>
        <strain evidence="11 12">2285-97</strain>
    </source>
</reference>
<evidence type="ECO:0000313" key="12">
    <source>
        <dbReference type="Proteomes" id="UP000005388"/>
    </source>
</evidence>
<dbReference type="InterPro" id="IPR023193">
    <property type="entry name" value="EPSP_synthase_CS"/>
</dbReference>
<evidence type="ECO:0000256" key="1">
    <source>
        <dbReference type="ARBA" id="ARBA00002174"/>
    </source>
</evidence>
<comment type="similarity">
    <text evidence="3 9">Belongs to the EPSP synthase family.</text>
</comment>
<dbReference type="GO" id="GO:0009073">
    <property type="term" value="P:aromatic amino acid family biosynthetic process"/>
    <property type="evidence" value="ECO:0007669"/>
    <property type="project" value="UniProtKB-KW"/>
</dbReference>
<dbReference type="Pfam" id="PF00275">
    <property type="entry name" value="EPSP_synthase"/>
    <property type="match status" value="1"/>
</dbReference>
<feature type="binding site" evidence="9">
    <location>
        <position position="92"/>
    </location>
    <ligand>
        <name>phosphoenolpyruvate</name>
        <dbReference type="ChEBI" id="CHEBI:58702"/>
    </ligand>
</feature>
<dbReference type="RefSeq" id="WP_006739272.1">
    <property type="nucleotide sequence ID" value="NZ_AEUZ02000001.1"/>
</dbReference>
<comment type="function">
    <text evidence="1 9">Catalyzes the transfer of the enolpyruvyl moiety of phosphoenolpyruvate (PEP) to the 5-hydroxyl of shikimate-3-phosphate (S3P) to produce enolpyruvyl shikimate-3-phosphate and inorganic phosphate.</text>
</comment>
<keyword evidence="6 9" id="KW-0808">Transferase</keyword>
<feature type="binding site" evidence="9">
    <location>
        <position position="311"/>
    </location>
    <ligand>
        <name>3-phosphoshikimate</name>
        <dbReference type="ChEBI" id="CHEBI:145989"/>
    </ligand>
</feature>
<protein>
    <recommendedName>
        <fullName evidence="9">3-phosphoshikimate 1-carboxyvinyltransferase</fullName>
        <ecNumber evidence="9">2.5.1.19</ecNumber>
    </recommendedName>
    <alternativeName>
        <fullName evidence="9">5-enolpyruvylshikimate-3-phosphate synthase</fullName>
        <shortName evidence="9">EPSP synthase</shortName>
        <shortName evidence="9">EPSPS</shortName>
    </alternativeName>
</protein>
<dbReference type="InterPro" id="IPR013792">
    <property type="entry name" value="RNA3'P_cycl/enolpyr_Trfase_a/b"/>
</dbReference>
<keyword evidence="12" id="KW-1185">Reference proteome</keyword>
<feature type="binding site" evidence="9">
    <location>
        <position position="120"/>
    </location>
    <ligand>
        <name>phosphoenolpyruvate</name>
        <dbReference type="ChEBI" id="CHEBI:58702"/>
    </ligand>
</feature>
<evidence type="ECO:0000313" key="11">
    <source>
        <dbReference type="EMBL" id="EHJ56516.1"/>
    </source>
</evidence>
<evidence type="ECO:0000256" key="3">
    <source>
        <dbReference type="ARBA" id="ARBA00009948"/>
    </source>
</evidence>
<organism evidence="11 12">
    <name type="scientific">Streptococcus urinalis 2285-97</name>
    <dbReference type="NCBI Taxonomy" id="764291"/>
    <lineage>
        <taxon>Bacteria</taxon>
        <taxon>Bacillati</taxon>
        <taxon>Bacillota</taxon>
        <taxon>Bacilli</taxon>
        <taxon>Lactobacillales</taxon>
        <taxon>Streptococcaceae</taxon>
        <taxon>Streptococcus</taxon>
    </lineage>
</organism>
<dbReference type="InterPro" id="IPR036968">
    <property type="entry name" value="Enolpyruvate_Tfrase_sf"/>
</dbReference>
<feature type="binding site" evidence="9">
    <location>
        <position position="25"/>
    </location>
    <ligand>
        <name>3-phosphoshikimate</name>
        <dbReference type="ChEBI" id="CHEBI:145989"/>
    </ligand>
</feature>
<keyword evidence="5 9" id="KW-0028">Amino-acid biosynthesis</keyword>